<dbReference type="InParanoid" id="A0A4Q1BWK5"/>
<dbReference type="OrthoDB" id="1078367at2759"/>
<dbReference type="PANTHER" id="PTHR10302:SF0">
    <property type="entry name" value="SINGLE-STRANDED DNA-BINDING PROTEIN, MITOCHONDRIAL"/>
    <property type="match status" value="1"/>
</dbReference>
<dbReference type="STRING" id="5217.A0A4Q1BWK5"/>
<dbReference type="AlphaFoldDB" id="A0A4Q1BWK5"/>
<dbReference type="FunCoup" id="A0A4Q1BWK5">
    <property type="interactions" value="30"/>
</dbReference>
<dbReference type="Pfam" id="PF00436">
    <property type="entry name" value="SSB"/>
    <property type="match status" value="1"/>
</dbReference>
<name>A0A4Q1BWK5_TREME</name>
<dbReference type="SUPFAM" id="SSF50249">
    <property type="entry name" value="Nucleic acid-binding proteins"/>
    <property type="match status" value="1"/>
</dbReference>
<dbReference type="InterPro" id="IPR012340">
    <property type="entry name" value="NA-bd_OB-fold"/>
</dbReference>
<protein>
    <recommendedName>
        <fullName evidence="5">Nucleic acid-binding protein</fullName>
    </recommendedName>
</protein>
<dbReference type="VEuPathDB" id="FungiDB:TREMEDRAFT_70827"/>
<proteinExistence type="predicted"/>
<evidence type="ECO:0000256" key="2">
    <source>
        <dbReference type="PROSITE-ProRule" id="PRU00252"/>
    </source>
</evidence>
<dbReference type="PROSITE" id="PS50935">
    <property type="entry name" value="SSB"/>
    <property type="match status" value="1"/>
</dbReference>
<gene>
    <name evidence="3" type="ORF">M231_00084</name>
</gene>
<reference evidence="3 4" key="1">
    <citation type="submission" date="2016-06" db="EMBL/GenBank/DDBJ databases">
        <title>Evolution of pathogenesis and genome organization in the Tremellales.</title>
        <authorList>
            <person name="Cuomo C."/>
            <person name="Litvintseva A."/>
            <person name="Heitman J."/>
            <person name="Chen Y."/>
            <person name="Sun S."/>
            <person name="Springer D."/>
            <person name="Dromer F."/>
            <person name="Young S."/>
            <person name="Zeng Q."/>
            <person name="Chapman S."/>
            <person name="Gujja S."/>
            <person name="Saif S."/>
            <person name="Birren B."/>
        </authorList>
    </citation>
    <scope>NUCLEOTIDE SEQUENCE [LARGE SCALE GENOMIC DNA]</scope>
    <source>
        <strain evidence="3 4">ATCC 28783</strain>
    </source>
</reference>
<organism evidence="3 4">
    <name type="scientific">Tremella mesenterica</name>
    <name type="common">Jelly fungus</name>
    <dbReference type="NCBI Taxonomy" id="5217"/>
    <lineage>
        <taxon>Eukaryota</taxon>
        <taxon>Fungi</taxon>
        <taxon>Dikarya</taxon>
        <taxon>Basidiomycota</taxon>
        <taxon>Agaricomycotina</taxon>
        <taxon>Tremellomycetes</taxon>
        <taxon>Tremellales</taxon>
        <taxon>Tremellaceae</taxon>
        <taxon>Tremella</taxon>
    </lineage>
</organism>
<dbReference type="InterPro" id="IPR000424">
    <property type="entry name" value="Primosome_PriB/ssb"/>
</dbReference>
<accession>A0A4Q1BWK5</accession>
<dbReference type="Proteomes" id="UP000289152">
    <property type="component" value="Unassembled WGS sequence"/>
</dbReference>
<dbReference type="Gene3D" id="2.40.50.140">
    <property type="entry name" value="Nucleic acid-binding proteins"/>
    <property type="match status" value="1"/>
</dbReference>
<keyword evidence="1 2" id="KW-0238">DNA-binding</keyword>
<dbReference type="GO" id="GO:0042645">
    <property type="term" value="C:mitochondrial nucleoid"/>
    <property type="evidence" value="ECO:0007669"/>
    <property type="project" value="TreeGrafter"/>
</dbReference>
<sequence>MFSAIRTRVIVAPRFAKAFSTSRAALDISRLTLIGRLGNDPVQRTTASGKPYYTYNVATAPGPPIKDESGALVNPPTSWHTVFAFNELSHPSISRLGKGSTVYVEADLEMRSAEAAADGAPVHDRALLRHRSLSVINRVKPASEVEGEEAE</sequence>
<evidence type="ECO:0008006" key="5">
    <source>
        <dbReference type="Google" id="ProtNLM"/>
    </source>
</evidence>
<dbReference type="InterPro" id="IPR011344">
    <property type="entry name" value="ssDNA-bd"/>
</dbReference>
<evidence type="ECO:0000256" key="1">
    <source>
        <dbReference type="ARBA" id="ARBA00023125"/>
    </source>
</evidence>
<dbReference type="PANTHER" id="PTHR10302">
    <property type="entry name" value="SINGLE-STRANDED DNA-BINDING PROTEIN"/>
    <property type="match status" value="1"/>
</dbReference>
<comment type="caution">
    <text evidence="3">The sequence shown here is derived from an EMBL/GenBank/DDBJ whole genome shotgun (WGS) entry which is preliminary data.</text>
</comment>
<evidence type="ECO:0000313" key="4">
    <source>
        <dbReference type="Proteomes" id="UP000289152"/>
    </source>
</evidence>
<dbReference type="EMBL" id="SDIL01000001">
    <property type="protein sequence ID" value="RXK42530.1"/>
    <property type="molecule type" value="Genomic_DNA"/>
</dbReference>
<dbReference type="CDD" id="cd04496">
    <property type="entry name" value="SSB_OBF"/>
    <property type="match status" value="1"/>
</dbReference>
<keyword evidence="4" id="KW-1185">Reference proteome</keyword>
<dbReference type="GO" id="GO:0003697">
    <property type="term" value="F:single-stranded DNA binding"/>
    <property type="evidence" value="ECO:0007669"/>
    <property type="project" value="InterPro"/>
</dbReference>
<evidence type="ECO:0000313" key="3">
    <source>
        <dbReference type="EMBL" id="RXK42530.1"/>
    </source>
</evidence>
<dbReference type="GO" id="GO:0006264">
    <property type="term" value="P:mitochondrial DNA replication"/>
    <property type="evidence" value="ECO:0007669"/>
    <property type="project" value="TreeGrafter"/>
</dbReference>